<dbReference type="EMBL" id="FQYO01000001">
    <property type="protein sequence ID" value="SHI39935.1"/>
    <property type="molecule type" value="Genomic_DNA"/>
</dbReference>
<feature type="domain" description="Glycosyl transferase family 1" evidence="6">
    <location>
        <begin position="228"/>
        <end position="399"/>
    </location>
</feature>
<dbReference type="InterPro" id="IPR028098">
    <property type="entry name" value="Glyco_trans_4-like_N"/>
</dbReference>
<reference evidence="9 10" key="1">
    <citation type="submission" date="2016-11" db="EMBL/GenBank/DDBJ databases">
        <authorList>
            <person name="Jaros S."/>
            <person name="Januszkiewicz K."/>
            <person name="Wedrychowicz H."/>
        </authorList>
    </citation>
    <scope>NUCLEOTIDE SEQUENCE [LARGE SCALE GENOMIC DNA]</scope>
    <source>
        <strain evidence="9 10">DSM 100565</strain>
    </source>
</reference>
<dbReference type="GO" id="GO:0016791">
    <property type="term" value="F:phosphatase activity"/>
    <property type="evidence" value="ECO:0007669"/>
    <property type="project" value="UniProtKB-ARBA"/>
</dbReference>
<keyword evidence="10" id="KW-1185">Reference proteome</keyword>
<evidence type="ECO:0000256" key="4">
    <source>
        <dbReference type="ARBA" id="ARBA00022679"/>
    </source>
</evidence>
<dbReference type="Gene3D" id="3.90.1070.10">
    <property type="match status" value="1"/>
</dbReference>
<evidence type="ECO:0000256" key="1">
    <source>
        <dbReference type="ARBA" id="ARBA00006530"/>
    </source>
</evidence>
<evidence type="ECO:0000256" key="5">
    <source>
        <dbReference type="ARBA" id="ARBA00047471"/>
    </source>
</evidence>
<dbReference type="Gene3D" id="3.40.50.1000">
    <property type="entry name" value="HAD superfamily/HAD-like"/>
    <property type="match status" value="1"/>
</dbReference>
<dbReference type="EC" id="2.4.1.14" evidence="2"/>
<comment type="catalytic activity">
    <reaction evidence="5">
        <text>beta-D-fructose 6-phosphate + UDP-alpha-D-glucose = sucrose 6(F)-phosphate + UDP + H(+)</text>
        <dbReference type="Rhea" id="RHEA:22172"/>
        <dbReference type="ChEBI" id="CHEBI:15378"/>
        <dbReference type="ChEBI" id="CHEBI:57634"/>
        <dbReference type="ChEBI" id="CHEBI:57723"/>
        <dbReference type="ChEBI" id="CHEBI:58223"/>
        <dbReference type="ChEBI" id="CHEBI:58885"/>
        <dbReference type="EC" id="2.4.1.14"/>
    </reaction>
</comment>
<dbReference type="STRING" id="1447782.SAMN05444417_0622"/>
<dbReference type="RefSeq" id="WP_073326327.1">
    <property type="nucleotide sequence ID" value="NZ_FQYO01000001.1"/>
</dbReference>
<proteinExistence type="inferred from homology"/>
<dbReference type="SUPFAM" id="SSF56784">
    <property type="entry name" value="HAD-like"/>
    <property type="match status" value="1"/>
</dbReference>
<dbReference type="AlphaFoldDB" id="A0A1M6ATY1"/>
<evidence type="ECO:0000259" key="7">
    <source>
        <dbReference type="Pfam" id="PF05116"/>
    </source>
</evidence>
<dbReference type="InterPro" id="IPR044161">
    <property type="entry name" value="SPS"/>
</dbReference>
<dbReference type="Proteomes" id="UP000184292">
    <property type="component" value="Unassembled WGS sequence"/>
</dbReference>
<protein>
    <recommendedName>
        <fullName evidence="2">sucrose-phosphate synthase</fullName>
        <ecNumber evidence="2">2.4.1.14</ecNumber>
    </recommendedName>
</protein>
<dbReference type="Pfam" id="PF00534">
    <property type="entry name" value="Glycos_transf_1"/>
    <property type="match status" value="1"/>
</dbReference>
<dbReference type="SFLD" id="SFLDG01140">
    <property type="entry name" value="C2.B:_Phosphomannomutase_and_P"/>
    <property type="match status" value="1"/>
</dbReference>
<evidence type="ECO:0000259" key="8">
    <source>
        <dbReference type="Pfam" id="PF13579"/>
    </source>
</evidence>
<dbReference type="GO" id="GO:0046524">
    <property type="term" value="F:sucrose-phosphate synthase activity"/>
    <property type="evidence" value="ECO:0007669"/>
    <property type="project" value="UniProtKB-EC"/>
</dbReference>
<accession>A0A1M6ATY1</accession>
<evidence type="ECO:0000313" key="10">
    <source>
        <dbReference type="Proteomes" id="UP000184292"/>
    </source>
</evidence>
<feature type="domain" description="Glycosyltransferase subfamily 4-like N-terminal" evidence="8">
    <location>
        <begin position="26"/>
        <end position="206"/>
    </location>
</feature>
<dbReference type="OrthoDB" id="7847955at2"/>
<organism evidence="9 10">
    <name type="scientific">Wenxinia saemankumensis</name>
    <dbReference type="NCBI Taxonomy" id="1447782"/>
    <lineage>
        <taxon>Bacteria</taxon>
        <taxon>Pseudomonadati</taxon>
        <taxon>Pseudomonadota</taxon>
        <taxon>Alphaproteobacteria</taxon>
        <taxon>Rhodobacterales</taxon>
        <taxon>Roseobacteraceae</taxon>
        <taxon>Wenxinia</taxon>
    </lineage>
</organism>
<dbReference type="SUPFAM" id="SSF53756">
    <property type="entry name" value="UDP-Glycosyltransferase/glycogen phosphorylase"/>
    <property type="match status" value="1"/>
</dbReference>
<dbReference type="InterPro" id="IPR006380">
    <property type="entry name" value="SPP-like_dom"/>
</dbReference>
<keyword evidence="4" id="KW-0808">Transferase</keyword>
<evidence type="ECO:0000313" key="9">
    <source>
        <dbReference type="EMBL" id="SHI39935.1"/>
    </source>
</evidence>
<dbReference type="Pfam" id="PF05116">
    <property type="entry name" value="S6PP"/>
    <property type="match status" value="1"/>
</dbReference>
<dbReference type="NCBIfam" id="TIGR01484">
    <property type="entry name" value="HAD-SF-IIB"/>
    <property type="match status" value="1"/>
</dbReference>
<dbReference type="PANTHER" id="PTHR46039">
    <property type="entry name" value="SUCROSE-PHOSPHATE SYNTHASE 3-RELATED"/>
    <property type="match status" value="1"/>
</dbReference>
<dbReference type="SFLD" id="SFLDG01141">
    <property type="entry name" value="C2.B.1:_Sucrose_Phosphatase_Li"/>
    <property type="match status" value="1"/>
</dbReference>
<evidence type="ECO:0000256" key="3">
    <source>
        <dbReference type="ARBA" id="ARBA00022676"/>
    </source>
</evidence>
<keyword evidence="3" id="KW-0328">Glycosyltransferase</keyword>
<comment type="similarity">
    <text evidence="1">Belongs to the glycosyltransferase 1 family.</text>
</comment>
<dbReference type="InterPro" id="IPR023214">
    <property type="entry name" value="HAD_sf"/>
</dbReference>
<dbReference type="InterPro" id="IPR036412">
    <property type="entry name" value="HAD-like_sf"/>
</dbReference>
<dbReference type="InterPro" id="IPR001296">
    <property type="entry name" value="Glyco_trans_1"/>
</dbReference>
<feature type="domain" description="Sucrose phosphatase-like" evidence="7">
    <location>
        <begin position="433"/>
        <end position="662"/>
    </location>
</feature>
<sequence>MHVIHVALGGCLRRPPVAYGLTEDTGGHIAYVLGAAMAQAERPGTRMVEIVTRAFDAPALGACHAEPVEEVAPRCRIRRLRTARRDYLSKEALEAEIPALSDAFLAMLAEGPRPDVIHAHFADAAVLARAAEARFGIPWIYHSHSLGREKSQAGLPAEGGLARRIAREDAAIAGAGAIVASSRDEAERQLVVADPGAEGRIHRVSPGVATREVGDPDRARALLAPHLDDPDKPVVLAVARPIAKKNLGALVEGWGADPDLVARSNLVIVAGLHAAPDATDEAARIHAALAAAVERLGLRGRVALPPHHDGADIAALYALAARGGVFVNPAHHEPFGLTLIEAAQADVPVVATRNGGPVDILRNLGSGELVDPADPADIARGIRAVLEDPQARDRARRAGSRARRLYSWQGWAARVEGIAASLHARAPRPGIARHLFASDLDGTLTGDRAAAARFAGWHRNRPAGLHFAIATGRSLPEARRVLAEWDLPMPDLFLSSVGTEIWRPLRSGAFALCPDWQAEADRDWDQAEIAASLAPIGLRPQAAHDQRRWKLSFVADASGAQAARHALDAAGLPALVVHSHDRLLDVLAPHTGKAAAVRFEARRLGLAEDRVAVAGDSGNDLDMLQAFAGILPANASPETAPARTAWRAGRPHADGVLDGLARLGLAPAARPPRRGVVAAE</sequence>
<dbReference type="Pfam" id="PF13579">
    <property type="entry name" value="Glyco_trans_4_4"/>
    <property type="match status" value="1"/>
</dbReference>
<name>A0A1M6ATY1_9RHOB</name>
<dbReference type="InterPro" id="IPR006379">
    <property type="entry name" value="HAD-SF_hydro_IIB"/>
</dbReference>
<dbReference type="Gene3D" id="3.40.50.2000">
    <property type="entry name" value="Glycogen Phosphorylase B"/>
    <property type="match status" value="2"/>
</dbReference>
<evidence type="ECO:0000256" key="2">
    <source>
        <dbReference type="ARBA" id="ARBA00012536"/>
    </source>
</evidence>
<dbReference type="PANTHER" id="PTHR46039:SF5">
    <property type="entry name" value="SUCROSE-PHOSPHATE SYNTHASE 3-RELATED"/>
    <property type="match status" value="1"/>
</dbReference>
<evidence type="ECO:0000259" key="6">
    <source>
        <dbReference type="Pfam" id="PF00534"/>
    </source>
</evidence>
<dbReference type="SFLD" id="SFLDS00003">
    <property type="entry name" value="Haloacid_Dehalogenase"/>
    <property type="match status" value="1"/>
</dbReference>
<gene>
    <name evidence="9" type="ORF">SAMN05444417_0622</name>
</gene>